<name>A0ABQ5K526_9EUKA</name>
<sequence length="245" mass="27243">MPGKLSLHNILNGWTFPSFSNLWKKRFDGLWGSLACSDRGNLVCLDDSVRLVSMFEPNAVLRVTLSKNDPSEIISSTASHNKAIQFPDDVLGDGFFASNLSSVRVEDLKKEYYKAFHESHLGNLDKLTDRGGIISYIIPLKVSVESFFDAFVVLKEREKRFNKHKNAFPIGGNGGGGTIGDSFNVLGRNIVVNISNLELQGSSFENQEKPRPQDQLEGWRWNYQKITQGDSISPISMSSAQLQAA</sequence>
<evidence type="ECO:0000313" key="1">
    <source>
        <dbReference type="EMBL" id="GKT25316.1"/>
    </source>
</evidence>
<comment type="caution">
    <text evidence="1">The sequence shown here is derived from an EMBL/GenBank/DDBJ whole genome shotgun (WGS) entry which is preliminary data.</text>
</comment>
<gene>
    <name evidence="1" type="ORF">ADUPG1_013001</name>
</gene>
<evidence type="ECO:0000313" key="2">
    <source>
        <dbReference type="Proteomes" id="UP001057375"/>
    </source>
</evidence>
<dbReference type="Proteomes" id="UP001057375">
    <property type="component" value="Unassembled WGS sequence"/>
</dbReference>
<dbReference type="EMBL" id="BQXS01012579">
    <property type="protein sequence ID" value="GKT25316.1"/>
    <property type="molecule type" value="Genomic_DNA"/>
</dbReference>
<accession>A0ABQ5K526</accession>
<proteinExistence type="predicted"/>
<protein>
    <submittedName>
        <fullName evidence="1">Uncharacterized protein</fullName>
    </submittedName>
</protein>
<organism evidence="1 2">
    <name type="scientific">Aduncisulcus paluster</name>
    <dbReference type="NCBI Taxonomy" id="2918883"/>
    <lineage>
        <taxon>Eukaryota</taxon>
        <taxon>Metamonada</taxon>
        <taxon>Carpediemonas-like organisms</taxon>
        <taxon>Aduncisulcus</taxon>
    </lineage>
</organism>
<keyword evidence="2" id="KW-1185">Reference proteome</keyword>
<reference evidence="1" key="1">
    <citation type="submission" date="2022-03" db="EMBL/GenBank/DDBJ databases">
        <title>Draft genome sequence of Aduncisulcus paluster, a free-living microaerophilic Fornicata.</title>
        <authorList>
            <person name="Yuyama I."/>
            <person name="Kume K."/>
            <person name="Tamura T."/>
            <person name="Inagaki Y."/>
            <person name="Hashimoto T."/>
        </authorList>
    </citation>
    <scope>NUCLEOTIDE SEQUENCE</scope>
    <source>
        <strain evidence="1">NY0171</strain>
    </source>
</reference>